<reference evidence="2 3" key="1">
    <citation type="submission" date="2023-03" db="EMBL/GenBank/DDBJ databases">
        <title>Draft genome sequence of type strain Streptomyces ferralitis JCM 14344.</title>
        <authorList>
            <person name="Klaysubun C."/>
            <person name="Duangmal K."/>
        </authorList>
    </citation>
    <scope>NUCLEOTIDE SEQUENCE [LARGE SCALE GENOMIC DNA]</scope>
    <source>
        <strain evidence="2 3">JCM 14344</strain>
    </source>
</reference>
<keyword evidence="3" id="KW-1185">Reference proteome</keyword>
<organism evidence="2 3">
    <name type="scientific">Streptantibioticus ferralitis</name>
    <dbReference type="NCBI Taxonomy" id="236510"/>
    <lineage>
        <taxon>Bacteria</taxon>
        <taxon>Bacillati</taxon>
        <taxon>Actinomycetota</taxon>
        <taxon>Actinomycetes</taxon>
        <taxon>Kitasatosporales</taxon>
        <taxon>Streptomycetaceae</taxon>
        <taxon>Streptantibioticus</taxon>
    </lineage>
</organism>
<keyword evidence="1" id="KW-0732">Signal</keyword>
<protein>
    <submittedName>
        <fullName evidence="2">Uncharacterized protein</fullName>
    </submittedName>
</protein>
<accession>A0ABT5Z4Y5</accession>
<evidence type="ECO:0000313" key="2">
    <source>
        <dbReference type="EMBL" id="MDF2258889.1"/>
    </source>
</evidence>
<evidence type="ECO:0000256" key="1">
    <source>
        <dbReference type="SAM" id="SignalP"/>
    </source>
</evidence>
<feature type="signal peptide" evidence="1">
    <location>
        <begin position="1"/>
        <end position="34"/>
    </location>
</feature>
<dbReference type="RefSeq" id="WP_275818359.1">
    <property type="nucleotide sequence ID" value="NZ_BAAANM010000006.1"/>
</dbReference>
<dbReference type="Proteomes" id="UP001220022">
    <property type="component" value="Unassembled WGS sequence"/>
</dbReference>
<sequence length="142" mass="15206">MRQSTHRRTRVLAMATAVPLALVTFLATGTSASAETNPSHTASLNPSDPPVGAHQFGLEVDGVLVEWVNGVTGLSPHTAEIRRGSQRSQIIDDLIGCHVAAQTVTIEVLDLSGQPVRKINMNTTCIYRVVKSVSERSCNSVM</sequence>
<comment type="caution">
    <text evidence="2">The sequence shown here is derived from an EMBL/GenBank/DDBJ whole genome shotgun (WGS) entry which is preliminary data.</text>
</comment>
<dbReference type="EMBL" id="JARHTQ010000019">
    <property type="protein sequence ID" value="MDF2258889.1"/>
    <property type="molecule type" value="Genomic_DNA"/>
</dbReference>
<evidence type="ECO:0000313" key="3">
    <source>
        <dbReference type="Proteomes" id="UP001220022"/>
    </source>
</evidence>
<name>A0ABT5Z4Y5_9ACTN</name>
<gene>
    <name evidence="2" type="ORF">P2L57_25205</name>
</gene>
<feature type="chain" id="PRO_5045958200" evidence="1">
    <location>
        <begin position="35"/>
        <end position="142"/>
    </location>
</feature>
<proteinExistence type="predicted"/>